<reference evidence="3 4" key="1">
    <citation type="journal article" date="2024" name="Nat. Commun.">
        <title>Phylogenomics reveals the evolutionary origins of lichenization in chlorophyte algae.</title>
        <authorList>
            <person name="Puginier C."/>
            <person name="Libourel C."/>
            <person name="Otte J."/>
            <person name="Skaloud P."/>
            <person name="Haon M."/>
            <person name="Grisel S."/>
            <person name="Petersen M."/>
            <person name="Berrin J.G."/>
            <person name="Delaux P.M."/>
            <person name="Dal Grande F."/>
            <person name="Keller J."/>
        </authorList>
    </citation>
    <scope>NUCLEOTIDE SEQUENCE [LARGE SCALE GENOMIC DNA]</scope>
    <source>
        <strain evidence="3 4">SAG 216-7</strain>
    </source>
</reference>
<accession>A0ABR2YQI8</accession>
<gene>
    <name evidence="3" type="ORF">WJX75_006594</name>
</gene>
<dbReference type="Gene3D" id="2.60.40.10">
    <property type="entry name" value="Immunoglobulins"/>
    <property type="match status" value="1"/>
</dbReference>
<name>A0ABR2YQI8_9CHLO</name>
<dbReference type="EMBL" id="JALJOT010000007">
    <property type="protein sequence ID" value="KAK9909055.1"/>
    <property type="molecule type" value="Genomic_DNA"/>
</dbReference>
<dbReference type="Proteomes" id="UP001491310">
    <property type="component" value="Unassembled WGS sequence"/>
</dbReference>
<dbReference type="InterPro" id="IPR032109">
    <property type="entry name" value="Big_3_5"/>
</dbReference>
<keyword evidence="4" id="KW-1185">Reference proteome</keyword>
<evidence type="ECO:0000313" key="3">
    <source>
        <dbReference type="EMBL" id="KAK9909055.1"/>
    </source>
</evidence>
<proteinExistence type="predicted"/>
<dbReference type="Pfam" id="PF16640">
    <property type="entry name" value="Big_3_5"/>
    <property type="match status" value="1"/>
</dbReference>
<evidence type="ECO:0000256" key="1">
    <source>
        <dbReference type="SAM" id="SignalP"/>
    </source>
</evidence>
<feature type="chain" id="PRO_5046069052" description="Bacterial Ig-like domain-containing protein" evidence="1">
    <location>
        <begin position="29"/>
        <end position="167"/>
    </location>
</feature>
<comment type="caution">
    <text evidence="3">The sequence shown here is derived from an EMBL/GenBank/DDBJ whole genome shotgun (WGS) entry which is preliminary data.</text>
</comment>
<evidence type="ECO:0000313" key="4">
    <source>
        <dbReference type="Proteomes" id="UP001491310"/>
    </source>
</evidence>
<organism evidence="3 4">
    <name type="scientific">Coccomyxa subellipsoidea</name>
    <dbReference type="NCBI Taxonomy" id="248742"/>
    <lineage>
        <taxon>Eukaryota</taxon>
        <taxon>Viridiplantae</taxon>
        <taxon>Chlorophyta</taxon>
        <taxon>core chlorophytes</taxon>
        <taxon>Trebouxiophyceae</taxon>
        <taxon>Trebouxiophyceae incertae sedis</taxon>
        <taxon>Coccomyxaceae</taxon>
        <taxon>Coccomyxa</taxon>
    </lineage>
</organism>
<dbReference type="InterPro" id="IPR013783">
    <property type="entry name" value="Ig-like_fold"/>
</dbReference>
<sequence length="167" mass="17218">MGLKICGIVSSAFLGLLIAVSSPFSIDAQPLDSTPFIPTQTLVQTSLPIITLENCVSPVTFTAIVSSTSAAQPLGPSSGTVTFTISGSDAFKWVRPTALGTGPLSRVSVSGVAKLQMQHATEGITLLPGTYNVTAKFSGSSDGLFRPSQGSTTFRISITSPPVVWGL</sequence>
<evidence type="ECO:0000259" key="2">
    <source>
        <dbReference type="Pfam" id="PF16640"/>
    </source>
</evidence>
<keyword evidence="1" id="KW-0732">Signal</keyword>
<feature type="signal peptide" evidence="1">
    <location>
        <begin position="1"/>
        <end position="28"/>
    </location>
</feature>
<protein>
    <recommendedName>
        <fullName evidence="2">Bacterial Ig-like domain-containing protein</fullName>
    </recommendedName>
</protein>
<feature type="domain" description="Bacterial Ig-like" evidence="2">
    <location>
        <begin position="57"/>
        <end position="153"/>
    </location>
</feature>